<dbReference type="WBParaSite" id="TCONS_00009209.p1">
    <property type="protein sequence ID" value="TCONS_00009209.p1"/>
    <property type="gene ID" value="XLOC_007044"/>
</dbReference>
<dbReference type="STRING" id="6248.A0A0K0DYX8"/>
<keyword evidence="3" id="KW-1185">Reference proteome</keyword>
<name>A0A0K0DYX8_STRER</name>
<dbReference type="AlphaFoldDB" id="A0A0K0DYX8"/>
<dbReference type="SMART" id="SM00194">
    <property type="entry name" value="PTPc"/>
    <property type="match status" value="1"/>
</dbReference>
<sequence>MTKLKELFKIFKKKTSQSANVNEDDQGSTNSRIRSVRASKKLAMQQGSIEPTLSICLKKESKRQNSKLVNNTKKRVLHVNDNLFNKPKKLKQSLDGSTKRTSKEMAEMFTEFAINKEIQGLKNIFETEFNGECKIVQSNFIACFCEKNIKKNRNKNIPCLDSSRVRLIINDGCDSDYIHANYIPTSIAGDRMIITQAPMSYTQQLSNNGQIVTQTTATDFYRMIEQEESEYVIMICNFSDDKETSCYQYIPTIGTINIGQYKITLIKRETMPTDCNIVFSTVQYCRGENKPREFTHIQYINWPKEGFPKPWEMTPITIYSKIKDSQKPIIIHCTSGVRRSSTISAIFMALDEFENGTLPNSFVPILKHIRSYRFMSVRTPIEFLYMHLQLIHYFLHKQLIDNTQKLLSFFDDYDPAHRKQAVKERVTKCISEYGIKSVTTPQANSNQQI</sequence>
<dbReference type="PROSITE" id="PS00383">
    <property type="entry name" value="TYR_PHOSPHATASE_1"/>
    <property type="match status" value="1"/>
</dbReference>
<dbReference type="SMART" id="SM00404">
    <property type="entry name" value="PTPc_motif"/>
    <property type="match status" value="1"/>
</dbReference>
<dbReference type="InterPro" id="IPR052782">
    <property type="entry name" value="Oocyte-zygote_transition_reg"/>
</dbReference>
<evidence type="ECO:0000313" key="5">
    <source>
        <dbReference type="WBParaSite" id="TCONS_00009209.p1"/>
    </source>
</evidence>
<dbReference type="Proteomes" id="UP000035681">
    <property type="component" value="Unplaced"/>
</dbReference>
<dbReference type="SUPFAM" id="SSF52799">
    <property type="entry name" value="(Phosphotyrosine protein) phosphatases II"/>
    <property type="match status" value="1"/>
</dbReference>
<dbReference type="InterPro" id="IPR016130">
    <property type="entry name" value="Tyr_Pase_AS"/>
</dbReference>
<dbReference type="WBParaSite" id="SSTP_0000244500.1">
    <property type="protein sequence ID" value="SSTP_0000244500.1"/>
    <property type="gene ID" value="SSTP_0000244500"/>
</dbReference>
<evidence type="ECO:0000259" key="2">
    <source>
        <dbReference type="PROSITE" id="PS50056"/>
    </source>
</evidence>
<dbReference type="CDD" id="cd00047">
    <property type="entry name" value="PTPc"/>
    <property type="match status" value="1"/>
</dbReference>
<dbReference type="InterPro" id="IPR029021">
    <property type="entry name" value="Prot-tyrosine_phosphatase-like"/>
</dbReference>
<dbReference type="Pfam" id="PF00102">
    <property type="entry name" value="Y_phosphatase"/>
    <property type="match status" value="1"/>
</dbReference>
<dbReference type="InterPro" id="IPR000242">
    <property type="entry name" value="PTP_cat"/>
</dbReference>
<dbReference type="PROSITE" id="PS50055">
    <property type="entry name" value="TYR_PHOSPHATASE_PTP"/>
    <property type="match status" value="1"/>
</dbReference>
<dbReference type="PANTHER" id="PTHR46163:SF5">
    <property type="entry name" value="TYROSINE-PROTEIN PHOSPHATASE"/>
    <property type="match status" value="1"/>
</dbReference>
<dbReference type="PRINTS" id="PR00700">
    <property type="entry name" value="PRTYPHPHTASE"/>
</dbReference>
<feature type="domain" description="Tyrosine-protein phosphatase" evidence="1">
    <location>
        <begin position="146"/>
        <end position="393"/>
    </location>
</feature>
<organism evidence="4">
    <name type="scientific">Strongyloides stercoralis</name>
    <name type="common">Threadworm</name>
    <dbReference type="NCBI Taxonomy" id="6248"/>
    <lineage>
        <taxon>Eukaryota</taxon>
        <taxon>Metazoa</taxon>
        <taxon>Ecdysozoa</taxon>
        <taxon>Nematoda</taxon>
        <taxon>Chromadorea</taxon>
        <taxon>Rhabditida</taxon>
        <taxon>Tylenchina</taxon>
        <taxon>Panagrolaimomorpha</taxon>
        <taxon>Strongyloidoidea</taxon>
        <taxon>Strongyloididae</taxon>
        <taxon>Strongyloides</taxon>
    </lineage>
</organism>
<evidence type="ECO:0000313" key="4">
    <source>
        <dbReference type="WBParaSite" id="SSTP_0000244500.1"/>
    </source>
</evidence>
<accession>A0A0K0DYX8</accession>
<evidence type="ECO:0000259" key="1">
    <source>
        <dbReference type="PROSITE" id="PS50055"/>
    </source>
</evidence>
<evidence type="ECO:0000313" key="3">
    <source>
        <dbReference type="Proteomes" id="UP000035681"/>
    </source>
</evidence>
<protein>
    <submittedName>
        <fullName evidence="4 5">Tyrosine-protein phosphatase domain-containing protein</fullName>
    </submittedName>
</protein>
<dbReference type="PANTHER" id="PTHR46163">
    <property type="entry name" value="TYROSINE-PROTEIN PHOSPHATASE-RELATED"/>
    <property type="match status" value="1"/>
</dbReference>
<dbReference type="GO" id="GO:0004725">
    <property type="term" value="F:protein tyrosine phosphatase activity"/>
    <property type="evidence" value="ECO:0007669"/>
    <property type="project" value="InterPro"/>
</dbReference>
<dbReference type="PROSITE" id="PS50056">
    <property type="entry name" value="TYR_PHOSPHATASE_2"/>
    <property type="match status" value="1"/>
</dbReference>
<feature type="domain" description="Tyrosine specific protein phosphatases" evidence="2">
    <location>
        <begin position="317"/>
        <end position="384"/>
    </location>
</feature>
<reference evidence="4" key="1">
    <citation type="submission" date="2015-08" db="UniProtKB">
        <authorList>
            <consortium name="WormBaseParasite"/>
        </authorList>
    </citation>
    <scope>IDENTIFICATION</scope>
</reference>
<dbReference type="InterPro" id="IPR003595">
    <property type="entry name" value="Tyr_Pase_cat"/>
</dbReference>
<proteinExistence type="predicted"/>
<dbReference type="Gene3D" id="3.90.190.10">
    <property type="entry name" value="Protein tyrosine phosphatase superfamily"/>
    <property type="match status" value="1"/>
</dbReference>
<dbReference type="InterPro" id="IPR000387">
    <property type="entry name" value="Tyr_Pase_dom"/>
</dbReference>